<dbReference type="Proteomes" id="UP000276232">
    <property type="component" value="Unassembled WGS sequence"/>
</dbReference>
<dbReference type="EMBL" id="RJKN01000005">
    <property type="protein sequence ID" value="ROP42835.1"/>
    <property type="molecule type" value="Genomic_DNA"/>
</dbReference>
<feature type="transmembrane region" description="Helical" evidence="1">
    <location>
        <begin position="191"/>
        <end position="208"/>
    </location>
</feature>
<reference evidence="2 3" key="1">
    <citation type="journal article" date="2015" name="Stand. Genomic Sci.">
        <title>Genomic Encyclopedia of Bacterial and Archaeal Type Strains, Phase III: the genomes of soil and plant-associated and newly described type strains.</title>
        <authorList>
            <person name="Whitman W.B."/>
            <person name="Woyke T."/>
            <person name="Klenk H.P."/>
            <person name="Zhou Y."/>
            <person name="Lilburn T.G."/>
            <person name="Beck B.J."/>
            <person name="De Vos P."/>
            <person name="Vandamme P."/>
            <person name="Eisen J.A."/>
            <person name="Garrity G."/>
            <person name="Hugenholtz P."/>
            <person name="Kyrpides N.C."/>
        </authorList>
    </citation>
    <scope>NUCLEOTIDE SEQUENCE [LARGE SCALE GENOMIC DNA]</scope>
    <source>
        <strain evidence="2 3">CECT 7306</strain>
    </source>
</reference>
<name>A0A3N1HK51_9ACTN</name>
<evidence type="ECO:0000256" key="1">
    <source>
        <dbReference type="SAM" id="Phobius"/>
    </source>
</evidence>
<dbReference type="AlphaFoldDB" id="A0A3N1HK51"/>
<feature type="transmembrane region" description="Helical" evidence="1">
    <location>
        <begin position="166"/>
        <end position="184"/>
    </location>
</feature>
<organism evidence="2 3">
    <name type="scientific">Pseudokineococcus lusitanus</name>
    <dbReference type="NCBI Taxonomy" id="763993"/>
    <lineage>
        <taxon>Bacteria</taxon>
        <taxon>Bacillati</taxon>
        <taxon>Actinomycetota</taxon>
        <taxon>Actinomycetes</taxon>
        <taxon>Kineosporiales</taxon>
        <taxon>Kineosporiaceae</taxon>
        <taxon>Pseudokineococcus</taxon>
    </lineage>
</organism>
<keyword evidence="1" id="KW-0812">Transmembrane</keyword>
<feature type="transmembrane region" description="Helical" evidence="1">
    <location>
        <begin position="106"/>
        <end position="127"/>
    </location>
</feature>
<comment type="caution">
    <text evidence="2">The sequence shown here is derived from an EMBL/GenBank/DDBJ whole genome shotgun (WGS) entry which is preliminary data.</text>
</comment>
<evidence type="ECO:0000313" key="2">
    <source>
        <dbReference type="EMBL" id="ROP42835.1"/>
    </source>
</evidence>
<keyword evidence="1" id="KW-0472">Membrane</keyword>
<keyword evidence="3" id="KW-1185">Reference proteome</keyword>
<dbReference type="InParanoid" id="A0A3N1HK51"/>
<feature type="transmembrane region" description="Helical" evidence="1">
    <location>
        <begin position="65"/>
        <end position="86"/>
    </location>
</feature>
<gene>
    <name evidence="2" type="ORF">EDC03_2122</name>
</gene>
<feature type="transmembrane region" description="Helical" evidence="1">
    <location>
        <begin position="139"/>
        <end position="160"/>
    </location>
</feature>
<accession>A0A3N1HK51</accession>
<evidence type="ECO:0000313" key="3">
    <source>
        <dbReference type="Proteomes" id="UP000276232"/>
    </source>
</evidence>
<sequence>MTATAVPPAVRVPPRLLPALVGTLVCAALAASALLLPVLLLPVLVLAALLLAVGWPRLLALPSPRGTSAVVAVAGLGAVGAVGVAGPPGTGVGAAPAALPLGPEGAAEAVLAALGLSVVLAFLHQILRTDGRPRLAESVAGTVTGAAAAALLAGWVGAAAPGGEHVAVGAAGVAAALLVTALPWPQRLTGVLGVAAAAAAAAVVAGLLPGVVAVPAAVVGAVLGLVVGGVDRLLTALPRATSRRLSGVVGLVAVALAAVPVQLWAVVAP</sequence>
<feature type="transmembrane region" description="Helical" evidence="1">
    <location>
        <begin position="20"/>
        <end position="53"/>
    </location>
</feature>
<protein>
    <submittedName>
        <fullName evidence="2">Uncharacterized protein</fullName>
    </submittedName>
</protein>
<keyword evidence="1" id="KW-1133">Transmembrane helix</keyword>
<dbReference type="RefSeq" id="WP_158674270.1">
    <property type="nucleotide sequence ID" value="NZ_RJKN01000005.1"/>
</dbReference>
<proteinExistence type="predicted"/>
<feature type="transmembrane region" description="Helical" evidence="1">
    <location>
        <begin position="214"/>
        <end position="234"/>
    </location>
</feature>
<feature type="transmembrane region" description="Helical" evidence="1">
    <location>
        <begin position="246"/>
        <end position="267"/>
    </location>
</feature>